<feature type="site" description="Involved in the stabilization of negative charge on the oxyanion by the formation of the oxyanion hole" evidence="11">
    <location>
        <position position="129"/>
    </location>
</feature>
<comment type="catalytic activity">
    <reaction evidence="11">
        <text>N(2)-acetyl-L-ornithine + L-glutamate = N-acetyl-L-glutamate + L-ornithine</text>
        <dbReference type="Rhea" id="RHEA:15349"/>
        <dbReference type="ChEBI" id="CHEBI:29985"/>
        <dbReference type="ChEBI" id="CHEBI:44337"/>
        <dbReference type="ChEBI" id="CHEBI:46911"/>
        <dbReference type="ChEBI" id="CHEBI:57805"/>
        <dbReference type="EC" id="2.3.1.35"/>
    </reaction>
</comment>
<evidence type="ECO:0000313" key="13">
    <source>
        <dbReference type="Proteomes" id="UP001268683"/>
    </source>
</evidence>
<dbReference type="SUPFAM" id="SSF56266">
    <property type="entry name" value="DmpA/ArgJ-like"/>
    <property type="match status" value="1"/>
</dbReference>
<keyword evidence="13" id="KW-1185">Reference proteome</keyword>
<feature type="site" description="Involved in the stabilization of negative charge on the oxyanion by the formation of the oxyanion hole" evidence="11">
    <location>
        <position position="130"/>
    </location>
</feature>
<keyword evidence="8 11" id="KW-0068">Autocatalytic cleavage</keyword>
<reference evidence="12" key="1">
    <citation type="submission" date="2023-04" db="EMBL/GenBank/DDBJ databases">
        <title>Complete genome sequence of Temperatibacter marinus.</title>
        <authorList>
            <person name="Rong J.-C."/>
            <person name="Yi M.-L."/>
            <person name="Zhao Q."/>
        </authorList>
    </citation>
    <scope>NUCLEOTIDE SEQUENCE</scope>
    <source>
        <strain evidence="12">NBRC 110045</strain>
    </source>
</reference>
<keyword evidence="5 11" id="KW-0055">Arginine biosynthesis</keyword>
<dbReference type="GO" id="GO:0006592">
    <property type="term" value="P:ornithine biosynthetic process"/>
    <property type="evidence" value="ECO:0007669"/>
    <property type="project" value="TreeGrafter"/>
</dbReference>
<dbReference type="EC" id="2.3.1.35" evidence="11"/>
<comment type="pathway">
    <text evidence="11">Amino-acid biosynthesis; L-arginine biosynthesis; L-ornithine and N-acetyl-L-glutamate from L-glutamate and N(2)-acetyl-L-ornithine (cyclic): step 1/1.</text>
</comment>
<dbReference type="FunFam" id="3.10.20.340:FF:000003">
    <property type="entry name" value="Arginine biosynthesis bifunctional protein ArgJ"/>
    <property type="match status" value="1"/>
</dbReference>
<dbReference type="PANTHER" id="PTHR23100:SF0">
    <property type="entry name" value="ARGININE BIOSYNTHESIS BIFUNCTIONAL PROTEIN ARGJ, MITOCHONDRIAL"/>
    <property type="match status" value="1"/>
</dbReference>
<comment type="function">
    <text evidence="11">Catalyzes two activities which are involved in the cyclic version of arginine biosynthesis: the synthesis of N-acetylglutamate from glutamate and acetyl-CoA as the acetyl donor, and of ornithine by transacetylation between N(2)-acetylornithine and glutamate.</text>
</comment>
<dbReference type="NCBIfam" id="TIGR00120">
    <property type="entry name" value="ArgJ"/>
    <property type="match status" value="1"/>
</dbReference>
<dbReference type="AlphaFoldDB" id="A0AA52EIA7"/>
<dbReference type="GO" id="GO:0004042">
    <property type="term" value="F:L-glutamate N-acetyltransferase activity"/>
    <property type="evidence" value="ECO:0007669"/>
    <property type="project" value="UniProtKB-UniRule"/>
</dbReference>
<protein>
    <recommendedName>
        <fullName evidence="11">Arginine biosynthesis bifunctional protein ArgJ</fullName>
    </recommendedName>
    <domain>
        <recommendedName>
            <fullName evidence="11">Glutamate N-acetyltransferase</fullName>
            <ecNumber evidence="11">2.3.1.35</ecNumber>
        </recommendedName>
        <alternativeName>
            <fullName evidence="11">Ornithine acetyltransferase</fullName>
            <shortName evidence="11">OATase</shortName>
        </alternativeName>
        <alternativeName>
            <fullName evidence="11">Ornithine transacetylase</fullName>
        </alternativeName>
    </domain>
    <domain>
        <recommendedName>
            <fullName evidence="11">Amino-acid acetyltransferase</fullName>
            <ecNumber evidence="11">2.3.1.1</ecNumber>
        </recommendedName>
        <alternativeName>
            <fullName evidence="11">N-acetylglutamate synthase</fullName>
            <shortName evidence="11">AGSase</shortName>
        </alternativeName>
    </domain>
    <component>
        <recommendedName>
            <fullName evidence="11">Arginine biosynthesis bifunctional protein ArgJ alpha chain</fullName>
        </recommendedName>
    </component>
    <component>
        <recommendedName>
            <fullName evidence="11">Arginine biosynthesis bifunctional protein ArgJ beta chain</fullName>
        </recommendedName>
    </component>
</protein>
<organism evidence="12 13">
    <name type="scientific">Temperatibacter marinus</name>
    <dbReference type="NCBI Taxonomy" id="1456591"/>
    <lineage>
        <taxon>Bacteria</taxon>
        <taxon>Pseudomonadati</taxon>
        <taxon>Pseudomonadota</taxon>
        <taxon>Alphaproteobacteria</taxon>
        <taxon>Kordiimonadales</taxon>
        <taxon>Temperatibacteraceae</taxon>
        <taxon>Temperatibacter</taxon>
    </lineage>
</organism>
<keyword evidence="6 11" id="KW-0028">Amino-acid biosynthesis</keyword>
<evidence type="ECO:0000256" key="4">
    <source>
        <dbReference type="ARBA" id="ARBA00022490"/>
    </source>
</evidence>
<dbReference type="GO" id="GO:0005737">
    <property type="term" value="C:cytoplasm"/>
    <property type="evidence" value="ECO:0007669"/>
    <property type="project" value="UniProtKB-SubCell"/>
</dbReference>
<dbReference type="PANTHER" id="PTHR23100">
    <property type="entry name" value="ARGININE BIOSYNTHESIS BIFUNCTIONAL PROTEIN ARGJ"/>
    <property type="match status" value="1"/>
</dbReference>
<dbReference type="Gene3D" id="3.10.20.340">
    <property type="entry name" value="ArgJ beta chain, C-terminal domain"/>
    <property type="match status" value="1"/>
</dbReference>
<evidence type="ECO:0000256" key="9">
    <source>
        <dbReference type="ARBA" id="ARBA00023268"/>
    </source>
</evidence>
<evidence type="ECO:0000256" key="11">
    <source>
        <dbReference type="HAMAP-Rule" id="MF_01106"/>
    </source>
</evidence>
<dbReference type="EC" id="2.3.1.1" evidence="11"/>
<accession>A0AA52EIA7</accession>
<comment type="similarity">
    <text evidence="2 11">Belongs to the ArgJ family.</text>
</comment>
<dbReference type="EMBL" id="CP123872">
    <property type="protein sequence ID" value="WND03310.1"/>
    <property type="molecule type" value="Genomic_DNA"/>
</dbReference>
<gene>
    <name evidence="11 12" type="primary">argJ</name>
    <name evidence="12" type="ORF">QGN29_02865</name>
</gene>
<evidence type="ECO:0000256" key="1">
    <source>
        <dbReference type="ARBA" id="ARBA00004496"/>
    </source>
</evidence>
<comment type="subunit">
    <text evidence="3 11">Heterotetramer of two alpha and two beta chains.</text>
</comment>
<comment type="pathway">
    <text evidence="11">Amino-acid biosynthesis; L-arginine biosynthesis; N(2)-acetyl-L-ornithine from L-glutamate: step 1/4.</text>
</comment>
<sequence>MSTDSQTASPISPLAPKEMPILHSVSGLKVGTTETGMKYKNRDDLLFVEFDEGTQVAGVFTQSKTPGAPVDWTINALKASKGQARALIVNAGNANAFTGKAGLQTTQDIATSLSRKINCSRTEILQASTGVIGEPLDPQPLVTGVEDLMAKEEQGFEAAAKAILTTDTFPKAASAHLSIHGCQTTITGIAKGSGMIAPDMATMLGFIFTDARIAPHVLHQLLQDYTDKSFNAITVDSDTSTSDMVLLFATGASADYPMIADCDDPALDEFKGGLQSIMIDLAHQIVRDGEGATKFVEIEVTGAEDNRAAKTLALAMANSPLVKTAIAGEDPNWGRLIMAAGKSGERVDRDKMKLWIGDQMVANEGARVAGYSEEQATTHMKGEVIRLKLDGGTTGTGTATVWTCDLTHGYITINADYRS</sequence>
<feature type="binding site" evidence="11">
    <location>
        <position position="414"/>
    </location>
    <ligand>
        <name>substrate</name>
    </ligand>
</feature>
<evidence type="ECO:0000256" key="8">
    <source>
        <dbReference type="ARBA" id="ARBA00022813"/>
    </source>
</evidence>
<evidence type="ECO:0000256" key="7">
    <source>
        <dbReference type="ARBA" id="ARBA00022679"/>
    </source>
</evidence>
<dbReference type="Proteomes" id="UP001268683">
    <property type="component" value="Chromosome"/>
</dbReference>
<feature type="site" description="Cleavage; by autolysis" evidence="11">
    <location>
        <begin position="201"/>
        <end position="202"/>
    </location>
</feature>
<dbReference type="KEGG" id="tmk:QGN29_02865"/>
<keyword evidence="4 11" id="KW-0963">Cytoplasm</keyword>
<dbReference type="FunFam" id="3.60.70.12:FF:000001">
    <property type="entry name" value="Arginine biosynthesis bifunctional protein ArgJ, chloroplastic"/>
    <property type="match status" value="1"/>
</dbReference>
<evidence type="ECO:0000256" key="5">
    <source>
        <dbReference type="ARBA" id="ARBA00022571"/>
    </source>
</evidence>
<feature type="binding site" evidence="11">
    <location>
        <position position="419"/>
    </location>
    <ligand>
        <name>substrate</name>
    </ligand>
</feature>
<feature type="binding site" evidence="11">
    <location>
        <position position="191"/>
    </location>
    <ligand>
        <name>substrate</name>
    </ligand>
</feature>
<dbReference type="Gene3D" id="3.60.70.12">
    <property type="entry name" value="L-amino peptidase D-ALA esterase/amidase"/>
    <property type="match status" value="1"/>
</dbReference>
<dbReference type="Pfam" id="PF01960">
    <property type="entry name" value="ArgJ"/>
    <property type="match status" value="1"/>
</dbReference>
<dbReference type="HAMAP" id="MF_01106">
    <property type="entry name" value="ArgJ"/>
    <property type="match status" value="1"/>
</dbReference>
<dbReference type="GO" id="GO:0004358">
    <property type="term" value="F:L-glutamate N-acetyltransferase activity, acting on acetyl-L-ornithine as donor"/>
    <property type="evidence" value="ECO:0007669"/>
    <property type="project" value="UniProtKB-UniRule"/>
</dbReference>
<comment type="catalytic activity">
    <reaction evidence="11">
        <text>L-glutamate + acetyl-CoA = N-acetyl-L-glutamate + CoA + H(+)</text>
        <dbReference type="Rhea" id="RHEA:24292"/>
        <dbReference type="ChEBI" id="CHEBI:15378"/>
        <dbReference type="ChEBI" id="CHEBI:29985"/>
        <dbReference type="ChEBI" id="CHEBI:44337"/>
        <dbReference type="ChEBI" id="CHEBI:57287"/>
        <dbReference type="ChEBI" id="CHEBI:57288"/>
        <dbReference type="EC" id="2.3.1.1"/>
    </reaction>
</comment>
<feature type="binding site" evidence="11">
    <location>
        <position position="290"/>
    </location>
    <ligand>
        <name>substrate</name>
    </ligand>
</feature>
<keyword evidence="7 11" id="KW-0808">Transferase</keyword>
<evidence type="ECO:0000256" key="2">
    <source>
        <dbReference type="ARBA" id="ARBA00006774"/>
    </source>
</evidence>
<evidence type="ECO:0000313" key="12">
    <source>
        <dbReference type="EMBL" id="WND03310.1"/>
    </source>
</evidence>
<feature type="binding site" evidence="11">
    <location>
        <position position="202"/>
    </location>
    <ligand>
        <name>substrate</name>
    </ligand>
</feature>
<name>A0AA52EIA7_9PROT</name>
<proteinExistence type="inferred from homology"/>
<keyword evidence="9 11" id="KW-0511">Multifunctional enzyme</keyword>
<feature type="binding site" evidence="11">
    <location>
        <position position="165"/>
    </location>
    <ligand>
        <name>substrate</name>
    </ligand>
</feature>
<dbReference type="InterPro" id="IPR002813">
    <property type="entry name" value="Arg_biosynth_ArgJ"/>
</dbReference>
<feature type="chain" id="PRO_5041495368" description="Arginine biosynthesis bifunctional protein ArgJ beta chain" evidence="11">
    <location>
        <begin position="202"/>
        <end position="419"/>
    </location>
</feature>
<keyword evidence="10 11" id="KW-0012">Acyltransferase</keyword>
<dbReference type="CDD" id="cd02152">
    <property type="entry name" value="OAT"/>
    <property type="match status" value="1"/>
</dbReference>
<feature type="chain" id="PRO_5041495367" description="Arginine biosynthesis bifunctional protein ArgJ alpha chain" evidence="11">
    <location>
        <begin position="1"/>
        <end position="201"/>
    </location>
</feature>
<dbReference type="RefSeq" id="WP_310799163.1">
    <property type="nucleotide sequence ID" value="NZ_CP123872.1"/>
</dbReference>
<dbReference type="GO" id="GO:0006526">
    <property type="term" value="P:L-arginine biosynthetic process"/>
    <property type="evidence" value="ECO:0007669"/>
    <property type="project" value="UniProtKB-UniRule"/>
</dbReference>
<evidence type="ECO:0000256" key="6">
    <source>
        <dbReference type="ARBA" id="ARBA00022605"/>
    </source>
</evidence>
<dbReference type="NCBIfam" id="NF003802">
    <property type="entry name" value="PRK05388.1"/>
    <property type="match status" value="1"/>
</dbReference>
<dbReference type="InterPro" id="IPR042195">
    <property type="entry name" value="ArgJ_beta_C"/>
</dbReference>
<comment type="subcellular location">
    <subcellularLocation>
        <location evidence="1 11">Cytoplasm</location>
    </subcellularLocation>
</comment>
<dbReference type="InterPro" id="IPR016117">
    <property type="entry name" value="ArgJ-like_dom_sf"/>
</dbReference>
<feature type="active site" description="Nucleophile" evidence="11">
    <location>
        <position position="202"/>
    </location>
</feature>
<evidence type="ECO:0000256" key="10">
    <source>
        <dbReference type="ARBA" id="ARBA00023315"/>
    </source>
</evidence>
<evidence type="ECO:0000256" key="3">
    <source>
        <dbReference type="ARBA" id="ARBA00011475"/>
    </source>
</evidence>